<evidence type="ECO:0000313" key="1">
    <source>
        <dbReference type="EMBL" id="CAB5223199.1"/>
    </source>
</evidence>
<dbReference type="EMBL" id="LR798317">
    <property type="protein sequence ID" value="CAB5223199.1"/>
    <property type="molecule type" value="Genomic_DNA"/>
</dbReference>
<sequence>MAGITNEGFVLKTLEEIKADIEAELRSRFGETIDLRPQSTFGQLVGIFSEQQAEVWALAADVYLSQYPDSASGIQLDRVASITATVRKPATPSQATLICYGTEGTLLSAGQEIETADGVTVLETLDDVTISAAAARDVYLNVVTVGAGAYTVSINGVSYTYTAGGGDTTNSILNGLVTAIGTTVVTPSNVNSQLRLLNTATNFSTVAVTANLAIAKRGSAVEAAAQDFGGIQLPVGTVTSIQTPVAGWDSVTNLVDGIVGQDRETDEALRLRRTQSVDHSILAAILAKEGVVQAVVRENNGTVTDGDGTPPQHIWAIVQGGSNGDIADAIIDKNAAGIGMRGAVAVSVTSPITGSPHVVRFDRPTIVNPTLALTYTLAEDGAAFPSNGEALVKQALVDYTAGFRIGQDLVYSRLFGVIHAVGGIQVNTLTVNGASATLPAANNAIIQLLSGNITLTAV</sequence>
<reference evidence="1" key="1">
    <citation type="submission" date="2020-05" db="EMBL/GenBank/DDBJ databases">
        <authorList>
            <person name="Chiriac C."/>
            <person name="Salcher M."/>
            <person name="Ghai R."/>
            <person name="Kavagutti S V."/>
        </authorList>
    </citation>
    <scope>NUCLEOTIDE SEQUENCE</scope>
</reference>
<accession>A0A6J7WYN2</accession>
<name>A0A6J7WYN2_9CAUD</name>
<protein>
    <submittedName>
        <fullName evidence="1">XkdT Uncharacterized homolog of phage Mu protein gp47</fullName>
    </submittedName>
</protein>
<proteinExistence type="predicted"/>
<gene>
    <name evidence="1" type="ORF">UFOVP380_15</name>
</gene>
<organism evidence="1">
    <name type="scientific">uncultured Caudovirales phage</name>
    <dbReference type="NCBI Taxonomy" id="2100421"/>
    <lineage>
        <taxon>Viruses</taxon>
        <taxon>Duplodnaviria</taxon>
        <taxon>Heunggongvirae</taxon>
        <taxon>Uroviricota</taxon>
        <taxon>Caudoviricetes</taxon>
        <taxon>Peduoviridae</taxon>
        <taxon>Maltschvirus</taxon>
        <taxon>Maltschvirus maltsch</taxon>
    </lineage>
</organism>